<feature type="compositionally biased region" description="Gly residues" evidence="1">
    <location>
        <begin position="968"/>
        <end position="985"/>
    </location>
</feature>
<dbReference type="GO" id="GO:0030246">
    <property type="term" value="F:carbohydrate binding"/>
    <property type="evidence" value="ECO:0007669"/>
    <property type="project" value="InterPro"/>
</dbReference>
<evidence type="ECO:0000313" key="4">
    <source>
        <dbReference type="EMBL" id="MBM6672452.1"/>
    </source>
</evidence>
<proteinExistence type="predicted"/>
<reference evidence="4" key="1">
    <citation type="submission" date="2020-08" db="EMBL/GenBank/DDBJ databases">
        <authorList>
            <person name="Cejkova D."/>
            <person name="Kubasova T."/>
            <person name="Jahodarova E."/>
            <person name="Rychlik I."/>
        </authorList>
    </citation>
    <scope>NUCLEOTIDE SEQUENCE</scope>
    <source>
        <strain evidence="4">An824</strain>
    </source>
</reference>
<protein>
    <submittedName>
        <fullName evidence="4">TonB-dependent receptor</fullName>
    </submittedName>
</protein>
<sequence>MKRLFLLSLALFAITLAYAQELKITGTLVDRDTREGVMLATVQLLKADSTYITGVLSDDNGRFAVKAPAAGQYILKVSSVGYVTLMKNVKVSGKSTLALGNIEFGADAIMLKGATVVGQAARVTVKEDTFVYNASAYRTPEGSVVEELVKRLPGAQVSDDGTITINGKEVKKILVDGKEFMTGDTKTAMKNLPTSIIEKVKAYDEKSDLARVTGIDDGEEQTVLDFGIKKGMNKGLFGNADVSVGTHSRYSERLMGAMFNDKTRVMLLGNANNVNDRGFPGGGGGGRFGAGRQGLNTSKMVGANFNIDTGDKFKLDGSVRWNHSNSDTRTEQSSENFVSTVGSFSNSLNQSYTRSDGWDARLRLEWKPDTMTNIMFRPTFSYTESDSRSTGASASYNEDPYQYTDDPLDADAISSMADDGIMVNTRNNTSISYTDSKSVGAMLQVNRKLNSKGRNVTARADVSYNENDGRSLSTSAVHLYQVLDETGRDSTYQTNRYNLTPTKSLNYSLQFNYSEPIFRATFLQFSYKFSYKYNKSDRSTFDFSNLGEDFFSGIPNVYRGWDNYFERLDNPLDTYLDSDLSRFSEYKNYIHDIRVMLRLIREKYNFNIGVLVQPQRTRFVQRYQGVSTDTVRNVVNVTPTLDFRYRFSQLSNLRINYRGTTSQPSMSDLLDIVDDSDPLNVTMGNPGLKPSFTNTLRMFYNNYIQEHQRAIMVNLNYSNTRNSISNMVTYDEQTGGRTTRPENINGNWNVSGAFMFNTALDSIGHWTVNTFTTVRYNNYVGYLALDSNSDSQKNTTKTMQIGEQLTASFRNSWLEVSLDGSLDYTHTRNLLQSNSNLDTWQFSYGGYVNVYLPWGTSLSTDLHQNSRRGYNDNSMNTNELIWNLQVSQSFLKGNALTVSLQFYDILHEQSNLSRTINAMQRSDTRYNSINSYAMLHAVYRLNLFGGKGSSARPGRGDRGNREERSGGRPHGFGHGGPRGGGFGGH</sequence>
<evidence type="ECO:0000256" key="1">
    <source>
        <dbReference type="SAM" id="MobiDB-lite"/>
    </source>
</evidence>
<dbReference type="Pfam" id="PF14905">
    <property type="entry name" value="OMP_b-brl_3"/>
    <property type="match status" value="1"/>
</dbReference>
<name>A0A938WNR5_9BACT</name>
<dbReference type="Gene3D" id="2.60.40.1120">
    <property type="entry name" value="Carboxypeptidase-like, regulatory domain"/>
    <property type="match status" value="1"/>
</dbReference>
<dbReference type="InterPro" id="IPR013784">
    <property type="entry name" value="Carb-bd-like_fold"/>
</dbReference>
<feature type="compositionally biased region" description="Basic and acidic residues" evidence="1">
    <location>
        <begin position="954"/>
        <end position="966"/>
    </location>
</feature>
<dbReference type="SUPFAM" id="SSF56935">
    <property type="entry name" value="Porins"/>
    <property type="match status" value="2"/>
</dbReference>
<keyword evidence="4" id="KW-0675">Receptor</keyword>
<feature type="domain" description="Outer membrane protein beta-barrel" evidence="3">
    <location>
        <begin position="447"/>
        <end position="795"/>
    </location>
</feature>
<dbReference type="Pfam" id="PF13715">
    <property type="entry name" value="CarbopepD_reg_2"/>
    <property type="match status" value="1"/>
</dbReference>
<dbReference type="RefSeq" id="WP_205102884.1">
    <property type="nucleotide sequence ID" value="NZ_JACJJG010000002.1"/>
</dbReference>
<dbReference type="InterPro" id="IPR041700">
    <property type="entry name" value="OMP_b-brl_3"/>
</dbReference>
<feature type="region of interest" description="Disordered" evidence="1">
    <location>
        <begin position="382"/>
        <end position="402"/>
    </location>
</feature>
<feature type="chain" id="PRO_5037864706" evidence="2">
    <location>
        <begin position="20"/>
        <end position="985"/>
    </location>
</feature>
<dbReference type="EMBL" id="JACJJG010000002">
    <property type="protein sequence ID" value="MBM6672452.1"/>
    <property type="molecule type" value="Genomic_DNA"/>
</dbReference>
<reference evidence="4" key="2">
    <citation type="journal article" date="2021" name="Sci. Rep.">
        <title>The distribution of antibiotic resistance genes in chicken gut microbiota commensals.</title>
        <authorList>
            <person name="Juricova H."/>
            <person name="Matiasovicova J."/>
            <person name="Kubasova T."/>
            <person name="Cejkova D."/>
            <person name="Rychlik I."/>
        </authorList>
    </citation>
    <scope>NUCLEOTIDE SEQUENCE</scope>
    <source>
        <strain evidence="4">An824</strain>
    </source>
</reference>
<keyword evidence="5" id="KW-1185">Reference proteome</keyword>
<feature type="signal peptide" evidence="2">
    <location>
        <begin position="1"/>
        <end position="19"/>
    </location>
</feature>
<dbReference type="Proteomes" id="UP000706891">
    <property type="component" value="Unassembled WGS sequence"/>
</dbReference>
<dbReference type="SUPFAM" id="SSF49452">
    <property type="entry name" value="Starch-binding domain-like"/>
    <property type="match status" value="1"/>
</dbReference>
<feature type="region of interest" description="Disordered" evidence="1">
    <location>
        <begin position="949"/>
        <end position="985"/>
    </location>
</feature>
<accession>A0A938WNR5</accession>
<organism evidence="4 5">
    <name type="scientific">Marseilla massiliensis</name>
    <dbReference type="NCBI Taxonomy" id="1841864"/>
    <lineage>
        <taxon>Bacteria</taxon>
        <taxon>Pseudomonadati</taxon>
        <taxon>Bacteroidota</taxon>
        <taxon>Bacteroidia</taxon>
        <taxon>Bacteroidales</taxon>
        <taxon>Prevotellaceae</taxon>
        <taxon>Marseilla</taxon>
    </lineage>
</organism>
<evidence type="ECO:0000313" key="5">
    <source>
        <dbReference type="Proteomes" id="UP000706891"/>
    </source>
</evidence>
<comment type="caution">
    <text evidence="4">The sequence shown here is derived from an EMBL/GenBank/DDBJ whole genome shotgun (WGS) entry which is preliminary data.</text>
</comment>
<evidence type="ECO:0000256" key="2">
    <source>
        <dbReference type="SAM" id="SignalP"/>
    </source>
</evidence>
<feature type="compositionally biased region" description="Polar residues" evidence="1">
    <location>
        <begin position="382"/>
        <end position="396"/>
    </location>
</feature>
<dbReference type="AlphaFoldDB" id="A0A938WNR5"/>
<gene>
    <name evidence="4" type="ORF">H6A34_00905</name>
</gene>
<keyword evidence="2" id="KW-0732">Signal</keyword>
<evidence type="ECO:0000259" key="3">
    <source>
        <dbReference type="Pfam" id="PF14905"/>
    </source>
</evidence>